<evidence type="ECO:0000313" key="3">
    <source>
        <dbReference type="EMBL" id="KAF7113587.1"/>
    </source>
</evidence>
<dbReference type="Proteomes" id="UP000630445">
    <property type="component" value="Unassembled WGS sequence"/>
</dbReference>
<dbReference type="EMBL" id="JACBAD010002130">
    <property type="protein sequence ID" value="KAF7113587.1"/>
    <property type="molecule type" value="Genomic_DNA"/>
</dbReference>
<organism evidence="3 5">
    <name type="scientific">Aspergillus hiratsukae</name>
    <dbReference type="NCBI Taxonomy" id="1194566"/>
    <lineage>
        <taxon>Eukaryota</taxon>
        <taxon>Fungi</taxon>
        <taxon>Dikarya</taxon>
        <taxon>Ascomycota</taxon>
        <taxon>Pezizomycotina</taxon>
        <taxon>Eurotiomycetes</taxon>
        <taxon>Eurotiomycetidae</taxon>
        <taxon>Eurotiales</taxon>
        <taxon>Aspergillaceae</taxon>
        <taxon>Aspergillus</taxon>
        <taxon>Aspergillus subgen. Fumigati</taxon>
    </lineage>
</organism>
<keyword evidence="5" id="KW-1185">Reference proteome</keyword>
<name>A0A8H6P0C9_9EURO</name>
<evidence type="ECO:0000256" key="1">
    <source>
        <dbReference type="SAM" id="MobiDB-lite"/>
    </source>
</evidence>
<feature type="compositionally biased region" description="Basic and acidic residues" evidence="1">
    <location>
        <begin position="177"/>
        <end position="191"/>
    </location>
</feature>
<evidence type="ECO:0000313" key="4">
    <source>
        <dbReference type="EMBL" id="KAF7155233.1"/>
    </source>
</evidence>
<reference evidence="3" key="1">
    <citation type="submission" date="2020-06" db="EMBL/GenBank/DDBJ databases">
        <title>Draft genome sequences of strains closely related to Aspergillus parafelis and Aspergillus hiratsukae.</title>
        <authorList>
            <person name="Dos Santos R.A.C."/>
            <person name="Rivero-Menendez O."/>
            <person name="Steenwyk J.L."/>
            <person name="Mead M.E."/>
            <person name="Goldman G.H."/>
            <person name="Alastruey-Izquierdo A."/>
            <person name="Rokas A."/>
        </authorList>
    </citation>
    <scope>NUCLEOTIDE SEQUENCE</scope>
    <source>
        <strain evidence="3">CNM-CM5793</strain>
        <strain evidence="4">CNM-CM6106</strain>
    </source>
</reference>
<evidence type="ECO:0000256" key="2">
    <source>
        <dbReference type="SAM" id="Phobius"/>
    </source>
</evidence>
<accession>A0A8H6P0C9</accession>
<evidence type="ECO:0000313" key="5">
    <source>
        <dbReference type="Proteomes" id="UP000630445"/>
    </source>
</evidence>
<keyword evidence="2" id="KW-1133">Transmembrane helix</keyword>
<sequence length="468" mass="52279">MHCQQHLIALLYAFLEPSVKDAESLGSAPDKSLGNQTYKLENCNQAVVTFSGLNLSDAEVEELGYAASLGRRVYLTDAGAIPGQDISIHRGYSEDEAQSVLNLTVTLTIPRGGEASMRRWERLLTRPHDTPEAPITFGEIIVLDSRLEHSNPQWESLSKIWNGQLEAASGSDSESASQREKVRTERRKSEDTLGFESGSDGRVHLDDNNDLVRKNSYSRRSICVDTFCEGFDLKKTCASEGKTPTKEICALCYPERNLAVIEKHCSKQEVSGRRAFYSVCVLLGCFIVVAALLYLLRSFCRRAQRRYRIYRGLCNSQTPRSPATKSRSSSGFQVDSLPALFPGFSFPTKLEVLRRENETGADDASDPTSPFDTLKQKWRQFGAFRRDFRGRIQDVFDIESLDTKHAKGVQPAHKIPVLPRAPNASIRRHFREVQSKAPPDIFSGDGAEIRNDGSAVFYPTRLCQKVTG</sequence>
<dbReference type="OrthoDB" id="4224912at2759"/>
<evidence type="ECO:0008006" key="6">
    <source>
        <dbReference type="Google" id="ProtNLM"/>
    </source>
</evidence>
<dbReference type="Proteomes" id="UP000662466">
    <property type="component" value="Unassembled WGS sequence"/>
</dbReference>
<feature type="transmembrane region" description="Helical" evidence="2">
    <location>
        <begin position="275"/>
        <end position="296"/>
    </location>
</feature>
<keyword evidence="2" id="KW-0472">Membrane</keyword>
<dbReference type="AlphaFoldDB" id="A0A8H6P0C9"/>
<proteinExistence type="predicted"/>
<protein>
    <recommendedName>
        <fullName evidence="6">Transmembrane protein</fullName>
    </recommendedName>
</protein>
<gene>
    <name evidence="3" type="ORF">CNMCM5793_002943</name>
    <name evidence="4" type="ORF">CNMCM6106_002688</name>
</gene>
<feature type="region of interest" description="Disordered" evidence="1">
    <location>
        <begin position="168"/>
        <end position="201"/>
    </location>
</feature>
<comment type="caution">
    <text evidence="3">The sequence shown here is derived from an EMBL/GenBank/DDBJ whole genome shotgun (WGS) entry which is preliminary data.</text>
</comment>
<dbReference type="EMBL" id="JACBAF010002320">
    <property type="protein sequence ID" value="KAF7155233.1"/>
    <property type="molecule type" value="Genomic_DNA"/>
</dbReference>
<keyword evidence="2" id="KW-0812">Transmembrane</keyword>